<name>A0A0G1HN18_UNCKA</name>
<keyword evidence="1" id="KW-0808">Transferase</keyword>
<dbReference type="Gene3D" id="3.40.50.150">
    <property type="entry name" value="Vaccinia Virus protein VP39"/>
    <property type="match status" value="1"/>
</dbReference>
<reference evidence="3 4" key="1">
    <citation type="journal article" date="2015" name="Nature">
        <title>rRNA introns, odd ribosomes, and small enigmatic genomes across a large radiation of phyla.</title>
        <authorList>
            <person name="Brown C.T."/>
            <person name="Hug L.A."/>
            <person name="Thomas B.C."/>
            <person name="Sharon I."/>
            <person name="Castelle C.J."/>
            <person name="Singh A."/>
            <person name="Wilkins M.J."/>
            <person name="Williams K.H."/>
            <person name="Banfield J.F."/>
        </authorList>
    </citation>
    <scope>NUCLEOTIDE SEQUENCE [LARGE SCALE GENOMIC DNA]</scope>
</reference>
<dbReference type="EMBL" id="LCGF01000002">
    <property type="protein sequence ID" value="KKT12234.1"/>
    <property type="molecule type" value="Genomic_DNA"/>
</dbReference>
<evidence type="ECO:0000259" key="2">
    <source>
        <dbReference type="Pfam" id="PF13649"/>
    </source>
</evidence>
<organism evidence="3 4">
    <name type="scientific">candidate division WWE3 bacterium GW2011_GWB2_43_22</name>
    <dbReference type="NCBI Taxonomy" id="1619118"/>
    <lineage>
        <taxon>Bacteria</taxon>
        <taxon>Katanobacteria</taxon>
    </lineage>
</organism>
<evidence type="ECO:0000256" key="1">
    <source>
        <dbReference type="ARBA" id="ARBA00022679"/>
    </source>
</evidence>
<comment type="caution">
    <text evidence="3">The sequence shown here is derived from an EMBL/GenBank/DDBJ whole genome shotgun (WGS) entry which is preliminary data.</text>
</comment>
<dbReference type="InterPro" id="IPR029063">
    <property type="entry name" value="SAM-dependent_MTases_sf"/>
</dbReference>
<dbReference type="CDD" id="cd02440">
    <property type="entry name" value="AdoMet_MTases"/>
    <property type="match status" value="1"/>
</dbReference>
<feature type="domain" description="Methyltransferase" evidence="2">
    <location>
        <begin position="50"/>
        <end position="144"/>
    </location>
</feature>
<gene>
    <name evidence="3" type="ORF">UV89_C0002G0007</name>
</gene>
<dbReference type="Proteomes" id="UP000033910">
    <property type="component" value="Unassembled WGS sequence"/>
</dbReference>
<protein>
    <recommendedName>
        <fullName evidence="2">Methyltransferase domain-containing protein</fullName>
    </recommendedName>
</protein>
<dbReference type="GO" id="GO:0016740">
    <property type="term" value="F:transferase activity"/>
    <property type="evidence" value="ECO:0007669"/>
    <property type="project" value="UniProtKB-KW"/>
</dbReference>
<evidence type="ECO:0000313" key="3">
    <source>
        <dbReference type="EMBL" id="KKT12234.1"/>
    </source>
</evidence>
<sequence>MDQAQINEILKLNKAFYKKAPFSSTRQSYWKGWGRAVDVISFIDHSTITVLDVGCGNGRFLGFLKERLSSREIKYTGLDNDEGLLEEGRGKYPDGVFLKKDILEKPLAGRFDLVVCFGATHHIPGSKLRDGFFNNIAETVGSGGYLILTFWNFDIEKAVEKLGENDFLLGWDNNPHLRRYCHLYSEKEKNDIVDLMGQRGLTLTSSFSDDGKNAGSNDYFIFHKIDTITP</sequence>
<dbReference type="SUPFAM" id="SSF53335">
    <property type="entry name" value="S-adenosyl-L-methionine-dependent methyltransferases"/>
    <property type="match status" value="1"/>
</dbReference>
<proteinExistence type="predicted"/>
<evidence type="ECO:0000313" key="4">
    <source>
        <dbReference type="Proteomes" id="UP000033910"/>
    </source>
</evidence>
<dbReference type="Pfam" id="PF13649">
    <property type="entry name" value="Methyltransf_25"/>
    <property type="match status" value="1"/>
</dbReference>
<dbReference type="InterPro" id="IPR041698">
    <property type="entry name" value="Methyltransf_25"/>
</dbReference>
<dbReference type="PANTHER" id="PTHR43861">
    <property type="entry name" value="TRANS-ACONITATE 2-METHYLTRANSFERASE-RELATED"/>
    <property type="match status" value="1"/>
</dbReference>
<accession>A0A0G1HN18</accession>
<dbReference type="AlphaFoldDB" id="A0A0G1HN18"/>